<keyword evidence="1" id="KW-1133">Transmembrane helix</keyword>
<keyword evidence="1" id="KW-0472">Membrane</keyword>
<evidence type="ECO:0000256" key="1">
    <source>
        <dbReference type="SAM" id="Phobius"/>
    </source>
</evidence>
<accession>A0A3B0X4I8</accession>
<protein>
    <submittedName>
        <fullName evidence="2">Uncharacterized protein</fullName>
    </submittedName>
</protein>
<organism evidence="2">
    <name type="scientific">hydrothermal vent metagenome</name>
    <dbReference type="NCBI Taxonomy" id="652676"/>
    <lineage>
        <taxon>unclassified sequences</taxon>
        <taxon>metagenomes</taxon>
        <taxon>ecological metagenomes</taxon>
    </lineage>
</organism>
<sequence length="243" mass="26567">MKKILLKNIILAFVLISGIEMANALPVSEFTGRFEFYEQGELLFTDTKVAGVFDIDNGQGFFESSVDFQGASWRADIAEMIQWTGVSGSGAIEEKRFSWNTETWLVNNVQFECRVSFELDGCVAYRDSGGELLSSEQSSYSFSLSEGQFAGGVFIDWGEYTDIPVLSAMQIISLEGNILTVGSIDTDFDGIPGTALLDAPFLGATWSFDGQQDFSVVPVPGAVWLFISGFAGLMLTGLKRKQT</sequence>
<feature type="transmembrane region" description="Helical" evidence="1">
    <location>
        <begin position="221"/>
        <end position="238"/>
    </location>
</feature>
<dbReference type="EMBL" id="UOFG01000035">
    <property type="protein sequence ID" value="VAW58382.1"/>
    <property type="molecule type" value="Genomic_DNA"/>
</dbReference>
<dbReference type="AlphaFoldDB" id="A0A3B0X4I8"/>
<proteinExistence type="predicted"/>
<keyword evidence="1" id="KW-0812">Transmembrane</keyword>
<gene>
    <name evidence="2" type="ORF">MNBD_GAMMA11-2997</name>
</gene>
<evidence type="ECO:0000313" key="2">
    <source>
        <dbReference type="EMBL" id="VAW58382.1"/>
    </source>
</evidence>
<name>A0A3B0X4I8_9ZZZZ</name>
<reference evidence="2" key="1">
    <citation type="submission" date="2018-06" db="EMBL/GenBank/DDBJ databases">
        <authorList>
            <person name="Zhirakovskaya E."/>
        </authorList>
    </citation>
    <scope>NUCLEOTIDE SEQUENCE</scope>
</reference>